<feature type="region of interest" description="Disordered" evidence="1">
    <location>
        <begin position="21"/>
        <end position="40"/>
    </location>
</feature>
<gene>
    <name evidence="3" type="ORF">Cco03nite_45560</name>
</gene>
<evidence type="ECO:0000259" key="2">
    <source>
        <dbReference type="Pfam" id="PF01370"/>
    </source>
</evidence>
<dbReference type="Gene3D" id="3.40.50.720">
    <property type="entry name" value="NAD(P)-binding Rossmann-like Domain"/>
    <property type="match status" value="1"/>
</dbReference>
<dbReference type="InterPro" id="IPR001509">
    <property type="entry name" value="Epimerase_deHydtase"/>
</dbReference>
<sequence>MAAERAWRDRHGAIGTTRLARRGTARPPGLGVSREPGGGYADGERVCESCAGSGMLTPMRLLVLGGNVFLGRAVAAHALASGHDVTCVTRGVSGAIPAGATAVTADRDDPNGLAGLDGDFDAVIDVARRPSHVRHAAAALGARIPHWVYVSSCSVYADQGTPGQRAAQAPLLAPLPLETDDATGENYGPAKVSCEQALLDAVGPERAMLCRAGLIVGPEDPTGRFDYWVSRLAEGGEVLAPGTPADPVQWIDVRDLAAWLVQAAEQRLAGVYDGIGAPVGRGAMLAGIAEGVGTTPRLTWVDQEFLTEQGVETWAGERSLPMWLPLPEWAGFLSRDVSDALAAGLSPRPVGDTARDTLAWLATGPTRKPWAGITRDDESALLATWKSTHPA</sequence>
<dbReference type="Proteomes" id="UP000630887">
    <property type="component" value="Unassembled WGS sequence"/>
</dbReference>
<dbReference type="EMBL" id="BONI01000039">
    <property type="protein sequence ID" value="GIG07856.1"/>
    <property type="molecule type" value="Genomic_DNA"/>
</dbReference>
<evidence type="ECO:0000313" key="4">
    <source>
        <dbReference type="Proteomes" id="UP000630887"/>
    </source>
</evidence>
<name>A0A8J3PAH9_9ACTN</name>
<dbReference type="GO" id="GO:0004029">
    <property type="term" value="F:aldehyde dehydrogenase (NAD+) activity"/>
    <property type="evidence" value="ECO:0007669"/>
    <property type="project" value="TreeGrafter"/>
</dbReference>
<feature type="domain" description="NAD-dependent epimerase/dehydratase" evidence="2">
    <location>
        <begin position="62"/>
        <end position="266"/>
    </location>
</feature>
<dbReference type="PANTHER" id="PTHR48079:SF6">
    <property type="entry name" value="NAD(P)-BINDING DOMAIN-CONTAINING PROTEIN-RELATED"/>
    <property type="match status" value="1"/>
</dbReference>
<dbReference type="InterPro" id="IPR036291">
    <property type="entry name" value="NAD(P)-bd_dom_sf"/>
</dbReference>
<dbReference type="GO" id="GO:0005737">
    <property type="term" value="C:cytoplasm"/>
    <property type="evidence" value="ECO:0007669"/>
    <property type="project" value="TreeGrafter"/>
</dbReference>
<evidence type="ECO:0000256" key="1">
    <source>
        <dbReference type="SAM" id="MobiDB-lite"/>
    </source>
</evidence>
<keyword evidence="4" id="KW-1185">Reference proteome</keyword>
<comment type="caution">
    <text evidence="3">The sequence shown here is derived from an EMBL/GenBank/DDBJ whole genome shotgun (WGS) entry which is preliminary data.</text>
</comment>
<evidence type="ECO:0000313" key="3">
    <source>
        <dbReference type="EMBL" id="GIG07856.1"/>
    </source>
</evidence>
<proteinExistence type="predicted"/>
<organism evidence="3 4">
    <name type="scientific">Catellatospora coxensis</name>
    <dbReference type="NCBI Taxonomy" id="310354"/>
    <lineage>
        <taxon>Bacteria</taxon>
        <taxon>Bacillati</taxon>
        <taxon>Actinomycetota</taxon>
        <taxon>Actinomycetes</taxon>
        <taxon>Micromonosporales</taxon>
        <taxon>Micromonosporaceae</taxon>
        <taxon>Catellatospora</taxon>
    </lineage>
</organism>
<dbReference type="PANTHER" id="PTHR48079">
    <property type="entry name" value="PROTEIN YEEZ"/>
    <property type="match status" value="1"/>
</dbReference>
<dbReference type="InterPro" id="IPR051783">
    <property type="entry name" value="NAD(P)-dependent_oxidoreduct"/>
</dbReference>
<accession>A0A8J3PAH9</accession>
<dbReference type="SUPFAM" id="SSF51735">
    <property type="entry name" value="NAD(P)-binding Rossmann-fold domains"/>
    <property type="match status" value="1"/>
</dbReference>
<dbReference type="Pfam" id="PF01370">
    <property type="entry name" value="Epimerase"/>
    <property type="match status" value="1"/>
</dbReference>
<dbReference type="AlphaFoldDB" id="A0A8J3PAH9"/>
<reference evidence="3 4" key="1">
    <citation type="submission" date="2021-01" db="EMBL/GenBank/DDBJ databases">
        <title>Whole genome shotgun sequence of Catellatospora coxensis NBRC 107359.</title>
        <authorList>
            <person name="Komaki H."/>
            <person name="Tamura T."/>
        </authorList>
    </citation>
    <scope>NUCLEOTIDE SEQUENCE [LARGE SCALE GENOMIC DNA]</scope>
    <source>
        <strain evidence="3 4">NBRC 107359</strain>
    </source>
</reference>
<protein>
    <submittedName>
        <fullName evidence="3">Reductase</fullName>
    </submittedName>
</protein>